<evidence type="ECO:0000313" key="2">
    <source>
        <dbReference type="Proteomes" id="UP000297391"/>
    </source>
</evidence>
<proteinExistence type="predicted"/>
<sequence>MKFLFDEYSYRTHCKSPEGAGLLAKARCQSLHMLTDTPLSRASPLPQGYIAVLKTVTNPP</sequence>
<dbReference type="Proteomes" id="UP000297391">
    <property type="component" value="Unassembled WGS sequence"/>
</dbReference>
<reference evidence="1 2" key="1">
    <citation type="journal article" date="2019" name="Syst. Appl. Microbiol.">
        <title>New species of pathogenic Pseudomonas isolated from citrus in Tunisia: Proposal of Pseudomonas kairouanensis sp. nov. and Pseudomonas nabeulensis sp. nov.</title>
        <authorList>
            <person name="Oueslati M."/>
            <person name="Mulet M."/>
            <person name="Gomila M."/>
            <person name="Berge O."/>
            <person name="Hajlaoui M.R."/>
            <person name="Lalucat J."/>
            <person name="Sadfi-Zouaoui N."/>
            <person name="Garcia-Valdes E."/>
        </authorList>
    </citation>
    <scope>NUCLEOTIDE SEQUENCE [LARGE SCALE GENOMIC DNA]</scope>
    <source>
        <strain evidence="1 2">KC12</strain>
    </source>
</reference>
<comment type="caution">
    <text evidence="1">The sequence shown here is derived from an EMBL/GenBank/DDBJ whole genome shotgun (WGS) entry which is preliminary data.</text>
</comment>
<dbReference type="OrthoDB" id="7033545at2"/>
<keyword evidence="2" id="KW-1185">Reference proteome</keyword>
<organism evidence="1 2">
    <name type="scientific">Pseudomonas kairouanensis</name>
    <dbReference type="NCBI Taxonomy" id="2293832"/>
    <lineage>
        <taxon>Bacteria</taxon>
        <taxon>Pseudomonadati</taxon>
        <taxon>Pseudomonadota</taxon>
        <taxon>Gammaproteobacteria</taxon>
        <taxon>Pseudomonadales</taxon>
        <taxon>Pseudomonadaceae</taxon>
        <taxon>Pseudomonas</taxon>
    </lineage>
</organism>
<dbReference type="AlphaFoldDB" id="A0A4Z0AQ09"/>
<gene>
    <name evidence="1" type="ORF">DYL59_15510</name>
</gene>
<evidence type="ECO:0000313" key="1">
    <source>
        <dbReference type="EMBL" id="TFY88481.1"/>
    </source>
</evidence>
<accession>A0A4Z0AQ09</accession>
<protein>
    <submittedName>
        <fullName evidence="1">Uncharacterized protein</fullName>
    </submittedName>
</protein>
<dbReference type="EMBL" id="QUZU01000017">
    <property type="protein sequence ID" value="TFY88481.1"/>
    <property type="molecule type" value="Genomic_DNA"/>
</dbReference>
<name>A0A4Z0AQ09_9PSED</name>